<reference evidence="1" key="1">
    <citation type="submission" date="2021-01" db="EMBL/GenBank/DDBJ databases">
        <authorList>
            <consortium name="Aspergillus chevalieri M1 genome sequencing consortium"/>
            <person name="Kazuki M."/>
            <person name="Futagami T."/>
        </authorList>
    </citation>
    <scope>NUCLEOTIDE SEQUENCE</scope>
    <source>
        <strain evidence="1">M1</strain>
    </source>
</reference>
<protein>
    <submittedName>
        <fullName evidence="1">Uncharacterized protein</fullName>
    </submittedName>
</protein>
<dbReference type="Proteomes" id="UP000637239">
    <property type="component" value="Chromosome 4"/>
</dbReference>
<dbReference type="RefSeq" id="XP_043136074.1">
    <property type="nucleotide sequence ID" value="XM_043278279.1"/>
</dbReference>
<reference evidence="1" key="2">
    <citation type="submission" date="2021-02" db="EMBL/GenBank/DDBJ databases">
        <title>Aspergillus chevalieri M1 genome sequence.</title>
        <authorList>
            <person name="Kadooka C."/>
            <person name="Mori K."/>
            <person name="Futagami T."/>
        </authorList>
    </citation>
    <scope>NUCLEOTIDE SEQUENCE</scope>
    <source>
        <strain evidence="1">M1</strain>
    </source>
</reference>
<accession>A0A7R7VMQ9</accession>
<evidence type="ECO:0000313" key="1">
    <source>
        <dbReference type="EMBL" id="BCR87552.1"/>
    </source>
</evidence>
<sequence>MACKSSFCKDRRCANNHCTSNQDCDSQTICSHGSTCIIGCLPDDHECERNEQCRSGNCNDRQCAAGTRYPGAECSDNREFPQGLICWNMEFIAQDRKKCLKPDEPGTKGRLGNPCSGNEDCGKELECKDERQGVEKIQDIFKAFPPGAPENHLVCVEKKAKMSDV</sequence>
<name>A0A7R7VMQ9_ASPCH</name>
<dbReference type="AlphaFoldDB" id="A0A7R7VMQ9"/>
<dbReference type="KEGG" id="ache:ACHE_40116S"/>
<gene>
    <name evidence="1" type="ORF">ACHE_40116S</name>
</gene>
<evidence type="ECO:0000313" key="2">
    <source>
        <dbReference type="Proteomes" id="UP000637239"/>
    </source>
</evidence>
<dbReference type="GeneID" id="66981911"/>
<keyword evidence="2" id="KW-1185">Reference proteome</keyword>
<proteinExistence type="predicted"/>
<organism evidence="1 2">
    <name type="scientific">Aspergillus chevalieri</name>
    <name type="common">Eurotium chevalieri</name>
    <dbReference type="NCBI Taxonomy" id="182096"/>
    <lineage>
        <taxon>Eukaryota</taxon>
        <taxon>Fungi</taxon>
        <taxon>Dikarya</taxon>
        <taxon>Ascomycota</taxon>
        <taxon>Pezizomycotina</taxon>
        <taxon>Eurotiomycetes</taxon>
        <taxon>Eurotiomycetidae</taxon>
        <taxon>Eurotiales</taxon>
        <taxon>Aspergillaceae</taxon>
        <taxon>Aspergillus</taxon>
        <taxon>Aspergillus subgen. Aspergillus</taxon>
    </lineage>
</organism>
<dbReference type="EMBL" id="AP024419">
    <property type="protein sequence ID" value="BCR87552.1"/>
    <property type="molecule type" value="Genomic_DNA"/>
</dbReference>